<dbReference type="InterPro" id="IPR036010">
    <property type="entry name" value="2Fe-2S_ferredoxin-like_sf"/>
</dbReference>
<evidence type="ECO:0000259" key="6">
    <source>
        <dbReference type="PROSITE" id="PS51085"/>
    </source>
</evidence>
<reference evidence="7 8" key="1">
    <citation type="submission" date="2019-07" db="EMBL/GenBank/DDBJ databases">
        <authorList>
            <person name="Kim J."/>
        </authorList>
    </citation>
    <scope>NUCLEOTIDE SEQUENCE [LARGE SCALE GENOMIC DNA]</scope>
    <source>
        <strain evidence="7 8">JC52</strain>
    </source>
</reference>
<dbReference type="EMBL" id="VNJI01000003">
    <property type="protein sequence ID" value="TVY11260.1"/>
    <property type="molecule type" value="Genomic_DNA"/>
</dbReference>
<dbReference type="PROSITE" id="PS00197">
    <property type="entry name" value="2FE2S_FER_1"/>
    <property type="match status" value="1"/>
</dbReference>
<sequence>MIKFTLNGTEVETDAPATLRLIDLLRDEFQLIGSKEGCGDGECGTCSVLVNTLVQNSCLIPIGAMEGAEIVTIDGFCESEQFKLLSECYSEAGAVQCGYCIPGMVMASAALLSKNPHPTEDEIREGISGNLCRCTGYNMIVDAIDLAAKKGEGLW</sequence>
<evidence type="ECO:0000256" key="2">
    <source>
        <dbReference type="ARBA" id="ARBA00022723"/>
    </source>
</evidence>
<dbReference type="InterPro" id="IPR036884">
    <property type="entry name" value="2Fe-2S-bd_dom_sf"/>
</dbReference>
<keyword evidence="2" id="KW-0479">Metal-binding</keyword>
<keyword evidence="1" id="KW-0001">2Fe-2S</keyword>
<dbReference type="InterPro" id="IPR006058">
    <property type="entry name" value="2Fe2S_fd_BS"/>
</dbReference>
<proteinExistence type="predicted"/>
<feature type="domain" description="2Fe-2S ferredoxin-type" evidence="6">
    <location>
        <begin position="1"/>
        <end position="76"/>
    </location>
</feature>
<dbReference type="Pfam" id="PF01799">
    <property type="entry name" value="Fer2_2"/>
    <property type="match status" value="1"/>
</dbReference>
<evidence type="ECO:0000256" key="3">
    <source>
        <dbReference type="ARBA" id="ARBA00023002"/>
    </source>
</evidence>
<dbReference type="Gene3D" id="1.10.150.120">
    <property type="entry name" value="[2Fe-2S]-binding domain"/>
    <property type="match status" value="1"/>
</dbReference>
<accession>A0A559KGK3</accession>
<name>A0A559KGK3_9BACL</name>
<dbReference type="PANTHER" id="PTHR44379">
    <property type="entry name" value="OXIDOREDUCTASE WITH IRON-SULFUR SUBUNIT"/>
    <property type="match status" value="1"/>
</dbReference>
<comment type="caution">
    <text evidence="7">The sequence shown here is derived from an EMBL/GenBank/DDBJ whole genome shotgun (WGS) entry which is preliminary data.</text>
</comment>
<organism evidence="7 8">
    <name type="scientific">Paenibacillus cremeus</name>
    <dbReference type="NCBI Taxonomy" id="2163881"/>
    <lineage>
        <taxon>Bacteria</taxon>
        <taxon>Bacillati</taxon>
        <taxon>Bacillota</taxon>
        <taxon>Bacilli</taxon>
        <taxon>Bacillales</taxon>
        <taxon>Paenibacillaceae</taxon>
        <taxon>Paenibacillus</taxon>
    </lineage>
</organism>
<dbReference type="GO" id="GO:0046872">
    <property type="term" value="F:metal ion binding"/>
    <property type="evidence" value="ECO:0007669"/>
    <property type="project" value="UniProtKB-KW"/>
</dbReference>
<evidence type="ECO:0000313" key="8">
    <source>
        <dbReference type="Proteomes" id="UP000317036"/>
    </source>
</evidence>
<dbReference type="Proteomes" id="UP000317036">
    <property type="component" value="Unassembled WGS sequence"/>
</dbReference>
<dbReference type="GO" id="GO:0051537">
    <property type="term" value="F:2 iron, 2 sulfur cluster binding"/>
    <property type="evidence" value="ECO:0007669"/>
    <property type="project" value="UniProtKB-KW"/>
</dbReference>
<keyword evidence="8" id="KW-1185">Reference proteome</keyword>
<evidence type="ECO:0000313" key="7">
    <source>
        <dbReference type="EMBL" id="TVY11260.1"/>
    </source>
</evidence>
<dbReference type="InterPro" id="IPR051452">
    <property type="entry name" value="Diverse_Oxidoreductases"/>
</dbReference>
<keyword evidence="3" id="KW-0560">Oxidoreductase</keyword>
<dbReference type="InterPro" id="IPR001041">
    <property type="entry name" value="2Fe-2S_ferredoxin-type"/>
</dbReference>
<dbReference type="Pfam" id="PF00111">
    <property type="entry name" value="Fer2"/>
    <property type="match status" value="1"/>
</dbReference>
<dbReference type="Gene3D" id="3.10.20.30">
    <property type="match status" value="1"/>
</dbReference>
<dbReference type="GO" id="GO:0016491">
    <property type="term" value="F:oxidoreductase activity"/>
    <property type="evidence" value="ECO:0007669"/>
    <property type="project" value="UniProtKB-KW"/>
</dbReference>
<dbReference type="InterPro" id="IPR012675">
    <property type="entry name" value="Beta-grasp_dom_sf"/>
</dbReference>
<dbReference type="OrthoDB" id="9796880at2"/>
<dbReference type="RefSeq" id="WP_144843124.1">
    <property type="nucleotide sequence ID" value="NZ_VNJI01000003.1"/>
</dbReference>
<keyword evidence="4" id="KW-0408">Iron</keyword>
<dbReference type="SUPFAM" id="SSF54292">
    <property type="entry name" value="2Fe-2S ferredoxin-like"/>
    <property type="match status" value="1"/>
</dbReference>
<evidence type="ECO:0000256" key="4">
    <source>
        <dbReference type="ARBA" id="ARBA00023004"/>
    </source>
</evidence>
<evidence type="ECO:0000256" key="1">
    <source>
        <dbReference type="ARBA" id="ARBA00022714"/>
    </source>
</evidence>
<dbReference type="InterPro" id="IPR002888">
    <property type="entry name" value="2Fe-2S-bd"/>
</dbReference>
<dbReference type="PANTHER" id="PTHR44379:SF5">
    <property type="entry name" value="OXIDOREDUCTASE WITH IRON-SULFUR SUBUNIT"/>
    <property type="match status" value="1"/>
</dbReference>
<dbReference type="CDD" id="cd00207">
    <property type="entry name" value="fer2"/>
    <property type="match status" value="1"/>
</dbReference>
<evidence type="ECO:0000256" key="5">
    <source>
        <dbReference type="ARBA" id="ARBA00023014"/>
    </source>
</evidence>
<dbReference type="PROSITE" id="PS51085">
    <property type="entry name" value="2FE2S_FER_2"/>
    <property type="match status" value="1"/>
</dbReference>
<protein>
    <submittedName>
        <fullName evidence="7">(2Fe-2S)-binding protein</fullName>
    </submittedName>
</protein>
<gene>
    <name evidence="7" type="ORF">FPZ49_03225</name>
</gene>
<dbReference type="AlphaFoldDB" id="A0A559KGK3"/>
<keyword evidence="5" id="KW-0411">Iron-sulfur</keyword>
<dbReference type="SUPFAM" id="SSF47741">
    <property type="entry name" value="CO dehydrogenase ISP C-domain like"/>
    <property type="match status" value="1"/>
</dbReference>